<dbReference type="CDD" id="cd19769">
    <property type="entry name" value="Bbox2_TRIM16-like"/>
    <property type="match status" value="1"/>
</dbReference>
<name>A0AAV3AJM5_PYXAD</name>
<organism evidence="13 14">
    <name type="scientific">Pyxicephalus adspersus</name>
    <name type="common">African bullfrog</name>
    <dbReference type="NCBI Taxonomy" id="30357"/>
    <lineage>
        <taxon>Eukaryota</taxon>
        <taxon>Metazoa</taxon>
        <taxon>Chordata</taxon>
        <taxon>Craniata</taxon>
        <taxon>Vertebrata</taxon>
        <taxon>Euteleostomi</taxon>
        <taxon>Amphibia</taxon>
        <taxon>Batrachia</taxon>
        <taxon>Anura</taxon>
        <taxon>Neobatrachia</taxon>
        <taxon>Ranoidea</taxon>
        <taxon>Pyxicephalidae</taxon>
        <taxon>Pyxicephalinae</taxon>
        <taxon>Pyxicephalus</taxon>
    </lineage>
</organism>
<dbReference type="GO" id="GO:0005737">
    <property type="term" value="C:cytoplasm"/>
    <property type="evidence" value="ECO:0007669"/>
    <property type="project" value="UniProtKB-ARBA"/>
</dbReference>
<dbReference type="GO" id="GO:0045087">
    <property type="term" value="P:innate immune response"/>
    <property type="evidence" value="ECO:0007669"/>
    <property type="project" value="UniProtKB-KW"/>
</dbReference>
<dbReference type="InterPro" id="IPR001841">
    <property type="entry name" value="Znf_RING"/>
</dbReference>
<keyword evidence="7 9" id="KW-0175">Coiled coil</keyword>
<evidence type="ECO:0000256" key="1">
    <source>
        <dbReference type="ARBA" id="ARBA00022588"/>
    </source>
</evidence>
<evidence type="ECO:0000313" key="13">
    <source>
        <dbReference type="EMBL" id="DBA25413.1"/>
    </source>
</evidence>
<dbReference type="PRINTS" id="PR01407">
    <property type="entry name" value="BUTYPHLNCDUF"/>
</dbReference>
<dbReference type="InterPro" id="IPR043136">
    <property type="entry name" value="B30.2/SPRY_sf"/>
</dbReference>
<feature type="coiled-coil region" evidence="9">
    <location>
        <begin position="171"/>
        <end position="281"/>
    </location>
</feature>
<keyword evidence="2" id="KW-0479">Metal-binding</keyword>
<dbReference type="InterPro" id="IPR003649">
    <property type="entry name" value="Bbox_C"/>
</dbReference>
<dbReference type="Gene3D" id="3.30.40.10">
    <property type="entry name" value="Zinc/RING finger domain, C3HC4 (zinc finger)"/>
    <property type="match status" value="1"/>
</dbReference>
<keyword evidence="3 8" id="KW-0863">Zinc-finger</keyword>
<dbReference type="PROSITE" id="PS50188">
    <property type="entry name" value="B302_SPRY"/>
    <property type="match status" value="1"/>
</dbReference>
<dbReference type="CDD" id="cd12891">
    <property type="entry name" value="SPRY_PRY_C-I_2"/>
    <property type="match status" value="1"/>
</dbReference>
<dbReference type="InterPro" id="IPR027370">
    <property type="entry name" value="Znf-RING_euk"/>
</dbReference>
<dbReference type="GO" id="GO:0008270">
    <property type="term" value="F:zinc ion binding"/>
    <property type="evidence" value="ECO:0007669"/>
    <property type="project" value="UniProtKB-KW"/>
</dbReference>
<keyword evidence="4" id="KW-0833">Ubl conjugation pathway</keyword>
<reference evidence="13" key="1">
    <citation type="thesis" date="2020" institute="ProQuest LLC" country="789 East Eisenhower Parkway, Ann Arbor, MI, USA">
        <title>Comparative Genomics and Chromosome Evolution.</title>
        <authorList>
            <person name="Mudd A.B."/>
        </authorList>
    </citation>
    <scope>NUCLEOTIDE SEQUENCE</scope>
    <source>
        <strain evidence="13">1538</strain>
        <tissue evidence="13">Blood</tissue>
    </source>
</reference>
<dbReference type="PANTHER" id="PTHR25465:SF41">
    <property type="entry name" value="E3 UBIQUITIN-PROTEIN LIGASE RNF135"/>
    <property type="match status" value="1"/>
</dbReference>
<dbReference type="EMBL" id="DYDO01000004">
    <property type="protein sequence ID" value="DBA25413.1"/>
    <property type="molecule type" value="Genomic_DNA"/>
</dbReference>
<evidence type="ECO:0000259" key="11">
    <source>
        <dbReference type="PROSITE" id="PS50119"/>
    </source>
</evidence>
<evidence type="ECO:0000256" key="3">
    <source>
        <dbReference type="ARBA" id="ARBA00022771"/>
    </source>
</evidence>
<evidence type="ECO:0000256" key="9">
    <source>
        <dbReference type="SAM" id="Coils"/>
    </source>
</evidence>
<dbReference type="InterPro" id="IPR006574">
    <property type="entry name" value="PRY"/>
</dbReference>
<dbReference type="PROSITE" id="PS00518">
    <property type="entry name" value="ZF_RING_1"/>
    <property type="match status" value="1"/>
</dbReference>
<dbReference type="SMART" id="SM00336">
    <property type="entry name" value="BBOX"/>
    <property type="match status" value="1"/>
</dbReference>
<dbReference type="Pfam" id="PF25600">
    <property type="entry name" value="TRIM_CC"/>
    <property type="match status" value="1"/>
</dbReference>
<dbReference type="Pfam" id="PF00622">
    <property type="entry name" value="SPRY"/>
    <property type="match status" value="1"/>
</dbReference>
<comment type="caution">
    <text evidence="13">The sequence shown here is derived from an EMBL/GenBank/DDBJ whole genome shotgun (WGS) entry which is preliminary data.</text>
</comment>
<dbReference type="SUPFAM" id="SSF57850">
    <property type="entry name" value="RING/U-box"/>
    <property type="match status" value="1"/>
</dbReference>
<evidence type="ECO:0000256" key="2">
    <source>
        <dbReference type="ARBA" id="ARBA00022723"/>
    </source>
</evidence>
<dbReference type="Pfam" id="PF13445">
    <property type="entry name" value="zf-RING_UBOX"/>
    <property type="match status" value="1"/>
</dbReference>
<evidence type="ECO:0000256" key="5">
    <source>
        <dbReference type="ARBA" id="ARBA00022833"/>
    </source>
</evidence>
<dbReference type="InterPro" id="IPR013320">
    <property type="entry name" value="ConA-like_dom_sf"/>
</dbReference>
<evidence type="ECO:0000259" key="12">
    <source>
        <dbReference type="PROSITE" id="PS50188"/>
    </source>
</evidence>
<dbReference type="Gene3D" id="3.30.160.60">
    <property type="entry name" value="Classic Zinc Finger"/>
    <property type="match status" value="1"/>
</dbReference>
<dbReference type="Proteomes" id="UP001181693">
    <property type="component" value="Unassembled WGS sequence"/>
</dbReference>
<dbReference type="InterPro" id="IPR000315">
    <property type="entry name" value="Znf_B-box"/>
</dbReference>
<evidence type="ECO:0000256" key="7">
    <source>
        <dbReference type="ARBA" id="ARBA00023054"/>
    </source>
</evidence>
<evidence type="ECO:0000256" key="8">
    <source>
        <dbReference type="PROSITE-ProRule" id="PRU00024"/>
    </source>
</evidence>
<evidence type="ECO:0000259" key="10">
    <source>
        <dbReference type="PROSITE" id="PS50089"/>
    </source>
</evidence>
<keyword evidence="5" id="KW-0862">Zinc</keyword>
<dbReference type="PROSITE" id="PS50119">
    <property type="entry name" value="ZF_BBOX"/>
    <property type="match status" value="1"/>
</dbReference>
<evidence type="ECO:0000256" key="4">
    <source>
        <dbReference type="ARBA" id="ARBA00022786"/>
    </source>
</evidence>
<dbReference type="SMART" id="SM00589">
    <property type="entry name" value="PRY"/>
    <property type="match status" value="1"/>
</dbReference>
<dbReference type="InterPro" id="IPR003877">
    <property type="entry name" value="SPRY_dom"/>
</dbReference>
<dbReference type="SUPFAM" id="SSF49899">
    <property type="entry name" value="Concanavalin A-like lectins/glucanases"/>
    <property type="match status" value="1"/>
</dbReference>
<protein>
    <submittedName>
        <fullName evidence="13">Uncharacterized protein</fullName>
    </submittedName>
</protein>
<dbReference type="InterPro" id="IPR017907">
    <property type="entry name" value="Znf_RING_CS"/>
</dbReference>
<dbReference type="InterPro" id="IPR003879">
    <property type="entry name" value="Butyrophylin_SPRY"/>
</dbReference>
<dbReference type="InterPro" id="IPR058030">
    <property type="entry name" value="TRIM8/14/16/25/29/45/65_CC"/>
</dbReference>
<proteinExistence type="predicted"/>
<dbReference type="InterPro" id="IPR013083">
    <property type="entry name" value="Znf_RING/FYVE/PHD"/>
</dbReference>
<evidence type="ECO:0000256" key="6">
    <source>
        <dbReference type="ARBA" id="ARBA00022859"/>
    </source>
</evidence>
<accession>A0AAV3AJM5</accession>
<keyword evidence="6" id="KW-0391">Immunity</keyword>
<dbReference type="Pfam" id="PF00643">
    <property type="entry name" value="zf-B_box"/>
    <property type="match status" value="1"/>
</dbReference>
<dbReference type="SMART" id="SM00502">
    <property type="entry name" value="BBC"/>
    <property type="match status" value="1"/>
</dbReference>
<sequence length="526" mass="60181">MASPDMKKELHCSICLKIYMDPVTLRCGHNFCHLCIDGVLDSQQGSAHYACPECRKRFRSRPTLQRNLTLCNIVESLRSSDQKESGIFCTYCIHSLVPAVKSCLLCEASLCENHLNVHSKSPEHVLSEPTTSLENRKCSIHNKVLVYYCIEDATCICVSCCLIGDHKGHPIESLEEAADRKKKQMHNAIQKLVTKIEKTENRVYNLQDRKQRIQGKASEEITRISAIFRDLRRQLEDLEMRVRSEISGQTERITHPFSDLIQQLEIRKEELSRKMHHIEELCIMSDPMIVLQESIQADEEEEEEDLEKHNKFLCTAGELDVALISHTLHSGLSDIMSGVNGESSTQEIADILLDVNTAGYYLHISDDRRSVSWSDISQNRPEIPERFQYAPQVLSNRSFSTGRHYWEADVSASGEWRVGMCYPSIERKGIKSQSVIGSNNKSWCMHRTDDQYLMIHDGNKIQIADNNAIDRVRIYLDYEAGQISFYDLCDPIRHLHTFTATFTEPLLVALRVWEGCVRISGGKQEM</sequence>
<dbReference type="InterPro" id="IPR051051">
    <property type="entry name" value="E3_ubiq-ligase_TRIM/RNF"/>
</dbReference>
<feature type="domain" description="RING-type" evidence="10">
    <location>
        <begin position="12"/>
        <end position="55"/>
    </location>
</feature>
<feature type="domain" description="B box-type" evidence="11">
    <location>
        <begin position="133"/>
        <end position="174"/>
    </location>
</feature>
<evidence type="ECO:0000313" key="14">
    <source>
        <dbReference type="Proteomes" id="UP001181693"/>
    </source>
</evidence>
<dbReference type="PANTHER" id="PTHR25465">
    <property type="entry name" value="B-BOX DOMAIN CONTAINING"/>
    <property type="match status" value="1"/>
</dbReference>
<feature type="domain" description="B30.2/SPRY" evidence="12">
    <location>
        <begin position="331"/>
        <end position="526"/>
    </location>
</feature>
<dbReference type="PROSITE" id="PS50089">
    <property type="entry name" value="ZF_RING_2"/>
    <property type="match status" value="1"/>
</dbReference>
<dbReference type="SMART" id="SM00184">
    <property type="entry name" value="RING"/>
    <property type="match status" value="1"/>
</dbReference>
<gene>
    <name evidence="13" type="ORF">GDO54_009799</name>
</gene>
<dbReference type="SUPFAM" id="SSF57845">
    <property type="entry name" value="B-box zinc-binding domain"/>
    <property type="match status" value="1"/>
</dbReference>
<keyword evidence="1" id="KW-0399">Innate immunity</keyword>
<dbReference type="AlphaFoldDB" id="A0AAV3AJM5"/>
<dbReference type="SMART" id="SM00449">
    <property type="entry name" value="SPRY"/>
    <property type="match status" value="1"/>
</dbReference>
<dbReference type="Gene3D" id="2.60.120.920">
    <property type="match status" value="1"/>
</dbReference>
<dbReference type="InterPro" id="IPR001870">
    <property type="entry name" value="B30.2/SPRY"/>
</dbReference>
<keyword evidence="14" id="KW-1185">Reference proteome</keyword>
<dbReference type="Pfam" id="PF13765">
    <property type="entry name" value="PRY"/>
    <property type="match status" value="1"/>
</dbReference>